<feature type="compositionally biased region" description="Polar residues" evidence="2">
    <location>
        <begin position="172"/>
        <end position="193"/>
    </location>
</feature>
<evidence type="ECO:0000313" key="4">
    <source>
        <dbReference type="Proteomes" id="UP001210925"/>
    </source>
</evidence>
<dbReference type="Proteomes" id="UP001210925">
    <property type="component" value="Unassembled WGS sequence"/>
</dbReference>
<dbReference type="EMBL" id="JADGKB010000002">
    <property type="protein sequence ID" value="KAJ3262249.1"/>
    <property type="molecule type" value="Genomic_DNA"/>
</dbReference>
<feature type="region of interest" description="Disordered" evidence="2">
    <location>
        <begin position="168"/>
        <end position="227"/>
    </location>
</feature>
<dbReference type="PANTHER" id="PTHR12161:SF5">
    <property type="entry name" value="IST1 HOMOLOG"/>
    <property type="match status" value="1"/>
</dbReference>
<dbReference type="Pfam" id="PF03398">
    <property type="entry name" value="Ist1"/>
    <property type="match status" value="1"/>
</dbReference>
<dbReference type="PANTHER" id="PTHR12161">
    <property type="entry name" value="IST1 FAMILY MEMBER"/>
    <property type="match status" value="1"/>
</dbReference>
<dbReference type="AlphaFoldDB" id="A0AAD5URF5"/>
<gene>
    <name evidence="3" type="primary">IST1</name>
    <name evidence="3" type="ORF">HK103_002662</name>
</gene>
<evidence type="ECO:0000256" key="2">
    <source>
        <dbReference type="SAM" id="MobiDB-lite"/>
    </source>
</evidence>
<dbReference type="InterPro" id="IPR042277">
    <property type="entry name" value="IST1-like"/>
</dbReference>
<reference evidence="3" key="1">
    <citation type="submission" date="2020-05" db="EMBL/GenBank/DDBJ databases">
        <title>Phylogenomic resolution of chytrid fungi.</title>
        <authorList>
            <person name="Stajich J.E."/>
            <person name="Amses K."/>
            <person name="Simmons R."/>
            <person name="Seto K."/>
            <person name="Myers J."/>
            <person name="Bonds A."/>
            <person name="Quandt C.A."/>
            <person name="Barry K."/>
            <person name="Liu P."/>
            <person name="Grigoriev I."/>
            <person name="Longcore J.E."/>
            <person name="James T.Y."/>
        </authorList>
    </citation>
    <scope>NUCLEOTIDE SEQUENCE</scope>
    <source>
        <strain evidence="3">PLAUS21</strain>
    </source>
</reference>
<proteinExistence type="inferred from homology"/>
<dbReference type="Gene3D" id="1.20.1260.60">
    <property type="entry name" value="Vacuolar protein sorting-associated protein Ist1"/>
    <property type="match status" value="1"/>
</dbReference>
<evidence type="ECO:0000256" key="1">
    <source>
        <dbReference type="ARBA" id="ARBA00005536"/>
    </source>
</evidence>
<accession>A0AAD5URF5</accession>
<protein>
    <submittedName>
        <fullName evidence="3">Vacuolar protein sorting-associated protein ist1</fullName>
    </submittedName>
</protein>
<dbReference type="GO" id="GO:0015031">
    <property type="term" value="P:protein transport"/>
    <property type="evidence" value="ECO:0007669"/>
    <property type="project" value="InterPro"/>
</dbReference>
<keyword evidence="4" id="KW-1185">Reference proteome</keyword>
<comment type="caution">
    <text evidence="3">The sequence shown here is derived from an EMBL/GenBank/DDBJ whole genome shotgun (WGS) entry which is preliminary data.</text>
</comment>
<feature type="compositionally biased region" description="Basic and acidic residues" evidence="2">
    <location>
        <begin position="203"/>
        <end position="227"/>
    </location>
</feature>
<sequence>MGFNPTKTKVQLKLALNRLQLVQQKKTALNQNARKEIATLIQAEKLESARVRVEHIIREDFLIEALELLALYVDTLLARFGLVETQKEMDQGVSESIYAIVYAAPRVNIQEITIIREQMLLKYGKILHENILSHPQNFVNPRTIAQAFDVKFDDTVKDPVLEEPVVREAPSMPNQSTFVRPQESTISRYSFTPSAPLPQETPKPVEHQDAEPDFDHLSKRFEALKKK</sequence>
<name>A0AAD5URF5_9FUNG</name>
<comment type="similarity">
    <text evidence="1">Belongs to the IST1 family.</text>
</comment>
<dbReference type="InterPro" id="IPR005061">
    <property type="entry name" value="Ist1"/>
</dbReference>
<evidence type="ECO:0000313" key="3">
    <source>
        <dbReference type="EMBL" id="KAJ3262249.1"/>
    </source>
</evidence>
<organism evidence="3 4">
    <name type="scientific">Boothiomyces macroporosus</name>
    <dbReference type="NCBI Taxonomy" id="261099"/>
    <lineage>
        <taxon>Eukaryota</taxon>
        <taxon>Fungi</taxon>
        <taxon>Fungi incertae sedis</taxon>
        <taxon>Chytridiomycota</taxon>
        <taxon>Chytridiomycota incertae sedis</taxon>
        <taxon>Chytridiomycetes</taxon>
        <taxon>Rhizophydiales</taxon>
        <taxon>Terramycetaceae</taxon>
        <taxon>Boothiomyces</taxon>
    </lineage>
</organism>